<dbReference type="CDD" id="cd14798">
    <property type="entry name" value="RX-CC_like"/>
    <property type="match status" value="1"/>
</dbReference>
<evidence type="ECO:0000256" key="4">
    <source>
        <dbReference type="ARBA" id="ARBA00022741"/>
    </source>
</evidence>
<feature type="domain" description="Disease resistance N-terminal" evidence="8">
    <location>
        <begin position="2"/>
        <end position="65"/>
    </location>
</feature>
<dbReference type="EMBL" id="CAJGYO010000014">
    <property type="protein sequence ID" value="CAD6269110.1"/>
    <property type="molecule type" value="Genomic_DNA"/>
</dbReference>
<dbReference type="Pfam" id="PF00931">
    <property type="entry name" value="NB-ARC"/>
    <property type="match status" value="1"/>
</dbReference>
<dbReference type="SUPFAM" id="SSF52058">
    <property type="entry name" value="L domain-like"/>
    <property type="match status" value="1"/>
</dbReference>
<keyword evidence="11" id="KW-1185">Reference proteome</keyword>
<evidence type="ECO:0000256" key="5">
    <source>
        <dbReference type="ARBA" id="ARBA00022821"/>
    </source>
</evidence>
<proteinExistence type="inferred from homology"/>
<keyword evidence="3" id="KW-0677">Repeat</keyword>
<dbReference type="Gene3D" id="1.20.5.4130">
    <property type="match status" value="1"/>
</dbReference>
<dbReference type="Pfam" id="PF18052">
    <property type="entry name" value="Rx_N"/>
    <property type="match status" value="1"/>
</dbReference>
<dbReference type="InterPro" id="IPR002182">
    <property type="entry name" value="NB-ARC"/>
</dbReference>
<evidence type="ECO:0000256" key="6">
    <source>
        <dbReference type="ARBA" id="ARBA00023054"/>
    </source>
</evidence>
<keyword evidence="5" id="KW-0611">Plant defense</keyword>
<organism evidence="10 11">
    <name type="scientific">Miscanthus lutarioriparius</name>
    <dbReference type="NCBI Taxonomy" id="422564"/>
    <lineage>
        <taxon>Eukaryota</taxon>
        <taxon>Viridiplantae</taxon>
        <taxon>Streptophyta</taxon>
        <taxon>Embryophyta</taxon>
        <taxon>Tracheophyta</taxon>
        <taxon>Spermatophyta</taxon>
        <taxon>Magnoliopsida</taxon>
        <taxon>Liliopsida</taxon>
        <taxon>Poales</taxon>
        <taxon>Poaceae</taxon>
        <taxon>PACMAD clade</taxon>
        <taxon>Panicoideae</taxon>
        <taxon>Andropogonodae</taxon>
        <taxon>Andropogoneae</taxon>
        <taxon>Saccharinae</taxon>
        <taxon>Miscanthus</taxon>
    </lineage>
</organism>
<dbReference type="Proteomes" id="UP000604825">
    <property type="component" value="Unassembled WGS sequence"/>
</dbReference>
<dbReference type="PRINTS" id="PR00364">
    <property type="entry name" value="DISEASERSIST"/>
</dbReference>
<dbReference type="InterPro" id="IPR055414">
    <property type="entry name" value="LRR_R13L4/SHOC2-like"/>
</dbReference>
<comment type="caution">
    <text evidence="10">The sequence shown here is derived from an EMBL/GenBank/DDBJ whole genome shotgun (WGS) entry which is preliminary data.</text>
</comment>
<dbReference type="InterPro" id="IPR038005">
    <property type="entry name" value="RX-like_CC"/>
</dbReference>
<keyword evidence="6" id="KW-0175">Coiled coil</keyword>
<evidence type="ECO:0000256" key="3">
    <source>
        <dbReference type="ARBA" id="ARBA00022737"/>
    </source>
</evidence>
<dbReference type="AlphaFoldDB" id="A0A811RGM8"/>
<feature type="domain" description="NB-ARC" evidence="7">
    <location>
        <begin position="139"/>
        <end position="290"/>
    </location>
</feature>
<evidence type="ECO:0000259" key="8">
    <source>
        <dbReference type="Pfam" id="PF18052"/>
    </source>
</evidence>
<dbReference type="InterPro" id="IPR032675">
    <property type="entry name" value="LRR_dom_sf"/>
</dbReference>
<dbReference type="PANTHER" id="PTHR19338">
    <property type="entry name" value="TRANSLOCASE OF INNER MITOCHONDRIAL MEMBRANE 13 HOMOLOG"/>
    <property type="match status" value="1"/>
</dbReference>
<dbReference type="InterPro" id="IPR041118">
    <property type="entry name" value="Rx_N"/>
</dbReference>
<dbReference type="Pfam" id="PF23598">
    <property type="entry name" value="LRR_14"/>
    <property type="match status" value="1"/>
</dbReference>
<evidence type="ECO:0000256" key="1">
    <source>
        <dbReference type="ARBA" id="ARBA00008894"/>
    </source>
</evidence>
<reference evidence="10" key="1">
    <citation type="submission" date="2020-10" db="EMBL/GenBank/DDBJ databases">
        <authorList>
            <person name="Han B."/>
            <person name="Lu T."/>
            <person name="Zhao Q."/>
            <person name="Huang X."/>
            <person name="Zhao Y."/>
        </authorList>
    </citation>
    <scope>NUCLEOTIDE SEQUENCE</scope>
</reference>
<gene>
    <name evidence="10" type="ORF">NCGR_LOCUS52415</name>
</gene>
<evidence type="ECO:0000313" key="11">
    <source>
        <dbReference type="Proteomes" id="UP000604825"/>
    </source>
</evidence>
<dbReference type="GO" id="GO:0043531">
    <property type="term" value="F:ADP binding"/>
    <property type="evidence" value="ECO:0007669"/>
    <property type="project" value="InterPro"/>
</dbReference>
<dbReference type="PANTHER" id="PTHR19338:SF69">
    <property type="entry name" value="OS07G0294100 PROTEIN"/>
    <property type="match status" value="1"/>
</dbReference>
<feature type="domain" description="Disease resistance R13L4/SHOC-2-like LRR" evidence="9">
    <location>
        <begin position="370"/>
        <end position="421"/>
    </location>
</feature>
<name>A0A811RGM8_9POAL</name>
<sequence length="505" mass="57760">MFLQDELESMKAALEDISKTPPDQLPSGDKVWTRNVRELSYDIEDNIDTFMVQVKGHHLAKKHGFKKFIDKTLGSLMQPKIRRKIAIDISDIKIRVVEVHDRRRRYKINHSVDKPVKVDPLALVAMVRYKNPMELVGIEESRDEVIKVLMEGNEASKEQKKIVSIVGFGGLGKTTLANAVYEELRTGFDCSAFVSVSQTPDMNTLFKNMFYQFAEKKTDSIDIIGELRKFLQDKRYLVIIDDIWKITDWEMIRCALPDDSVEYRIITTTRIFAIAKEIGGPYKMKPLSLENSRILITIASLLASKETNKLEWYDVCKSIGDGLEKNNNVKNMRKNNMDQSSESKRVRRLSLQNCKASHGKPEATLSKERHVRSVIVFGSAINYIPTVLENFNILRVLDLEGCDLSQSNSLKYLGNLLHLRLWRFGEPVVFQHGAMPRLVDLVFDFQVQWMREINGSFDLGPGNLPSLQRVKDVPSTEEVEEAKPVIRIRDESCTDEDEGIGSLMD</sequence>
<comment type="similarity">
    <text evidence="1">Belongs to the disease resistance NB-LRR family.</text>
</comment>
<evidence type="ECO:0000256" key="2">
    <source>
        <dbReference type="ARBA" id="ARBA00022614"/>
    </source>
</evidence>
<evidence type="ECO:0000259" key="9">
    <source>
        <dbReference type="Pfam" id="PF23598"/>
    </source>
</evidence>
<dbReference type="InterPro" id="IPR027417">
    <property type="entry name" value="P-loop_NTPase"/>
</dbReference>
<evidence type="ECO:0000259" key="7">
    <source>
        <dbReference type="Pfam" id="PF00931"/>
    </source>
</evidence>
<keyword evidence="2" id="KW-0433">Leucine-rich repeat</keyword>
<protein>
    <recommendedName>
        <fullName evidence="12">AAA+ ATPase domain-containing protein</fullName>
    </recommendedName>
</protein>
<dbReference type="Gene3D" id="3.80.10.10">
    <property type="entry name" value="Ribonuclease Inhibitor"/>
    <property type="match status" value="1"/>
</dbReference>
<evidence type="ECO:0000313" key="10">
    <source>
        <dbReference type="EMBL" id="CAD6269110.1"/>
    </source>
</evidence>
<accession>A0A811RGM8</accession>
<dbReference type="GO" id="GO:0006952">
    <property type="term" value="P:defense response"/>
    <property type="evidence" value="ECO:0007669"/>
    <property type="project" value="UniProtKB-KW"/>
</dbReference>
<keyword evidence="4" id="KW-0547">Nucleotide-binding</keyword>
<dbReference type="Gene3D" id="3.40.50.300">
    <property type="entry name" value="P-loop containing nucleotide triphosphate hydrolases"/>
    <property type="match status" value="1"/>
</dbReference>
<evidence type="ECO:0008006" key="12">
    <source>
        <dbReference type="Google" id="ProtNLM"/>
    </source>
</evidence>
<dbReference type="FunFam" id="3.40.50.300:FF:001091">
    <property type="entry name" value="Probable disease resistance protein At1g61300"/>
    <property type="match status" value="1"/>
</dbReference>
<dbReference type="OrthoDB" id="3027644at2759"/>
<dbReference type="GO" id="GO:0051707">
    <property type="term" value="P:response to other organism"/>
    <property type="evidence" value="ECO:0007669"/>
    <property type="project" value="UniProtKB-ARBA"/>
</dbReference>
<dbReference type="SUPFAM" id="SSF52540">
    <property type="entry name" value="P-loop containing nucleoside triphosphate hydrolases"/>
    <property type="match status" value="1"/>
</dbReference>